<evidence type="ECO:0000256" key="2">
    <source>
        <dbReference type="ARBA" id="ARBA00022705"/>
    </source>
</evidence>
<keyword evidence="1 6" id="KW-0436">Ligase</keyword>
<dbReference type="Pfam" id="PF01068">
    <property type="entry name" value="DNA_ligase_A_M"/>
    <property type="match status" value="1"/>
</dbReference>
<dbReference type="PANTHER" id="PTHR47810:SF1">
    <property type="entry name" value="DNA LIGASE B"/>
    <property type="match status" value="1"/>
</dbReference>
<dbReference type="SUPFAM" id="SSF56091">
    <property type="entry name" value="DNA ligase/mRNA capping enzyme, catalytic domain"/>
    <property type="match status" value="1"/>
</dbReference>
<dbReference type="Proteomes" id="UP000540423">
    <property type="component" value="Unassembled WGS sequence"/>
</dbReference>
<accession>A0A7X0LS83</accession>
<feature type="domain" description="ATP-dependent DNA ligase family profile" evidence="5">
    <location>
        <begin position="32"/>
        <end position="191"/>
    </location>
</feature>
<dbReference type="GO" id="GO:0003910">
    <property type="term" value="F:DNA ligase (ATP) activity"/>
    <property type="evidence" value="ECO:0007669"/>
    <property type="project" value="InterPro"/>
</dbReference>
<gene>
    <name evidence="6" type="ORF">HNQ79_005950</name>
</gene>
<dbReference type="GO" id="GO:0006310">
    <property type="term" value="P:DNA recombination"/>
    <property type="evidence" value="ECO:0007669"/>
    <property type="project" value="InterPro"/>
</dbReference>
<keyword evidence="4" id="KW-0234">DNA repair</keyword>
<dbReference type="RefSeq" id="WP_185035992.1">
    <property type="nucleotide sequence ID" value="NZ_BNBN01000015.1"/>
</dbReference>
<dbReference type="Gene3D" id="3.30.1490.70">
    <property type="match status" value="1"/>
</dbReference>
<dbReference type="GO" id="GO:0005524">
    <property type="term" value="F:ATP binding"/>
    <property type="evidence" value="ECO:0007669"/>
    <property type="project" value="InterPro"/>
</dbReference>
<keyword evidence="7" id="KW-1185">Reference proteome</keyword>
<dbReference type="InterPro" id="IPR050326">
    <property type="entry name" value="NAD_dep_DNA_ligaseB"/>
</dbReference>
<evidence type="ECO:0000256" key="4">
    <source>
        <dbReference type="ARBA" id="ARBA00023204"/>
    </source>
</evidence>
<keyword evidence="2" id="KW-0235">DNA replication</keyword>
<organism evidence="6 7">
    <name type="scientific">Streptomyces candidus</name>
    <dbReference type="NCBI Taxonomy" id="67283"/>
    <lineage>
        <taxon>Bacteria</taxon>
        <taxon>Bacillati</taxon>
        <taxon>Actinomycetota</taxon>
        <taxon>Actinomycetes</taxon>
        <taxon>Kitasatosporales</taxon>
        <taxon>Streptomycetaceae</taxon>
        <taxon>Streptomyces</taxon>
    </lineage>
</organism>
<dbReference type="InterPro" id="IPR012310">
    <property type="entry name" value="DNA_ligase_ATP-dep_cent"/>
</dbReference>
<comment type="caution">
    <text evidence="6">The sequence shown here is derived from an EMBL/GenBank/DDBJ whole genome shotgun (WGS) entry which is preliminary data.</text>
</comment>
<evidence type="ECO:0000256" key="1">
    <source>
        <dbReference type="ARBA" id="ARBA00022598"/>
    </source>
</evidence>
<dbReference type="GO" id="GO:0006260">
    <property type="term" value="P:DNA replication"/>
    <property type="evidence" value="ECO:0007669"/>
    <property type="project" value="UniProtKB-KW"/>
</dbReference>
<name>A0A7X0LS83_9ACTN</name>
<proteinExistence type="predicted"/>
<keyword evidence="3" id="KW-0227">DNA damage</keyword>
<sequence>MPSSLALSLPVSVMRPSPVPRVPEGSGWQHGAKLDGFRAVAAWLPDRLHLHSRTGRRFTEFPELLALREALPAGTVLDGEICAVSAEGRMDFDALQRTAAYRRAHGIALSYTVFDLLADGEDCRPLPLTDRWARLTALLDSQSMVRPVLATDDREQALALARDLAPMGVEGIVSRRWTSRYDPRLSRGWVKWRTAESQDATVVGVVGPVRRPWAVQVRLGGTVVTTSPRLAPADAVRVGQRLEGHVGERLADAGGQPVHAVTKEVVAEVRRTGGRHSTTRFVRLRPTAE</sequence>
<dbReference type="PANTHER" id="PTHR47810">
    <property type="entry name" value="DNA LIGASE"/>
    <property type="match status" value="1"/>
</dbReference>
<evidence type="ECO:0000259" key="5">
    <source>
        <dbReference type="Pfam" id="PF01068"/>
    </source>
</evidence>
<evidence type="ECO:0000313" key="6">
    <source>
        <dbReference type="EMBL" id="MBB6439438.1"/>
    </source>
</evidence>
<protein>
    <submittedName>
        <fullName evidence="6">ATP-dependent DNA ligase</fullName>
    </submittedName>
</protein>
<dbReference type="EMBL" id="JACHEM010000021">
    <property type="protein sequence ID" value="MBB6439438.1"/>
    <property type="molecule type" value="Genomic_DNA"/>
</dbReference>
<reference evidence="6 7" key="1">
    <citation type="submission" date="2020-08" db="EMBL/GenBank/DDBJ databases">
        <title>Genomic Encyclopedia of Type Strains, Phase IV (KMG-IV): sequencing the most valuable type-strain genomes for metagenomic binning, comparative biology and taxonomic classification.</title>
        <authorList>
            <person name="Goeker M."/>
        </authorList>
    </citation>
    <scope>NUCLEOTIDE SEQUENCE [LARGE SCALE GENOMIC DNA]</scope>
    <source>
        <strain evidence="6 7">DSM 40141</strain>
    </source>
</reference>
<evidence type="ECO:0000256" key="3">
    <source>
        <dbReference type="ARBA" id="ARBA00022763"/>
    </source>
</evidence>
<dbReference type="Gene3D" id="3.30.470.30">
    <property type="entry name" value="DNA ligase/mRNA capping enzyme"/>
    <property type="match status" value="1"/>
</dbReference>
<dbReference type="GO" id="GO:0006281">
    <property type="term" value="P:DNA repair"/>
    <property type="evidence" value="ECO:0007669"/>
    <property type="project" value="UniProtKB-KW"/>
</dbReference>
<dbReference type="AlphaFoldDB" id="A0A7X0LS83"/>
<evidence type="ECO:0000313" key="7">
    <source>
        <dbReference type="Proteomes" id="UP000540423"/>
    </source>
</evidence>